<dbReference type="PANTHER" id="PTHR43215">
    <property type="entry name" value="RADIAL SPOKE HEAD 1 HOMOLOG"/>
    <property type="match status" value="1"/>
</dbReference>
<evidence type="ECO:0000256" key="1">
    <source>
        <dbReference type="ARBA" id="ARBA00022737"/>
    </source>
</evidence>
<protein>
    <recommendedName>
        <fullName evidence="4">Radial spoke head 1 homolog</fullName>
    </recommendedName>
</protein>
<dbReference type="EMBL" id="CALNXK010000004">
    <property type="protein sequence ID" value="CAH3036537.1"/>
    <property type="molecule type" value="Genomic_DNA"/>
</dbReference>
<comment type="caution">
    <text evidence="2">The sequence shown here is derived from an EMBL/GenBank/DDBJ whole genome shotgun (WGS) entry which is preliminary data.</text>
</comment>
<evidence type="ECO:0008006" key="4">
    <source>
        <dbReference type="Google" id="ProtNLM"/>
    </source>
</evidence>
<reference evidence="2 3" key="1">
    <citation type="submission" date="2022-05" db="EMBL/GenBank/DDBJ databases">
        <authorList>
            <consortium name="Genoscope - CEA"/>
            <person name="William W."/>
        </authorList>
    </citation>
    <scope>NUCLEOTIDE SEQUENCE [LARGE SCALE GENOMIC DNA]</scope>
</reference>
<dbReference type="SUPFAM" id="SSF82185">
    <property type="entry name" value="Histone H3 K4-specific methyltransferase SET7/9 N-terminal domain"/>
    <property type="match status" value="2"/>
</dbReference>
<gene>
    <name evidence="2" type="ORF">PLOB_00031038</name>
</gene>
<dbReference type="SMART" id="SM00698">
    <property type="entry name" value="MORN"/>
    <property type="match status" value="6"/>
</dbReference>
<evidence type="ECO:0000313" key="2">
    <source>
        <dbReference type="EMBL" id="CAH3036537.1"/>
    </source>
</evidence>
<dbReference type="InterPro" id="IPR003409">
    <property type="entry name" value="MORN"/>
</dbReference>
<name>A0ABN8MXJ6_9CNID</name>
<evidence type="ECO:0000313" key="3">
    <source>
        <dbReference type="Proteomes" id="UP001159405"/>
    </source>
</evidence>
<dbReference type="Pfam" id="PF02493">
    <property type="entry name" value="MORN"/>
    <property type="match status" value="6"/>
</dbReference>
<sequence>MTSFESLDRDSEDGAGIRMYIGTYEGHRNEKYERHGFGHALLPNGDEYEGEYVNGKRHGRGKYVFFSKQARYEGQYVNNQRHGQGTFWYPDGSVYDGDWTEGQRNGYGVYIYANEDKYLGMWKDDRRHGQGEYIYKDHRLKYKGNWTNGRFEDEGTIVTPNYSYSGTFSGEEPVGPGRFHFDTGCEQEGEYVTKRIVRRTSTMREVVHVPVWRCLMLYDAGPRKTTLNS</sequence>
<proteinExistence type="predicted"/>
<dbReference type="Gene3D" id="2.20.110.10">
    <property type="entry name" value="Histone H3 K4-specific methyltransferase SET7/9 N-terminal domain"/>
    <property type="match status" value="3"/>
</dbReference>
<accession>A0ABN8MXJ6</accession>
<dbReference type="PANTHER" id="PTHR43215:SF14">
    <property type="entry name" value="RADIAL SPOKE HEAD 1 HOMOLOG"/>
    <property type="match status" value="1"/>
</dbReference>
<organism evidence="2 3">
    <name type="scientific">Porites lobata</name>
    <dbReference type="NCBI Taxonomy" id="104759"/>
    <lineage>
        <taxon>Eukaryota</taxon>
        <taxon>Metazoa</taxon>
        <taxon>Cnidaria</taxon>
        <taxon>Anthozoa</taxon>
        <taxon>Hexacorallia</taxon>
        <taxon>Scleractinia</taxon>
        <taxon>Fungiina</taxon>
        <taxon>Poritidae</taxon>
        <taxon>Porites</taxon>
    </lineage>
</organism>
<keyword evidence="3" id="KW-1185">Reference proteome</keyword>
<keyword evidence="1" id="KW-0677">Repeat</keyword>
<dbReference type="Proteomes" id="UP001159405">
    <property type="component" value="Unassembled WGS sequence"/>
</dbReference>